<evidence type="ECO:0000313" key="2">
    <source>
        <dbReference type="Proteomes" id="UP001430360"/>
    </source>
</evidence>
<accession>A0ABS8UA05</accession>
<dbReference type="RefSeq" id="WP_232134858.1">
    <property type="nucleotide sequence ID" value="NZ_JAJQKU010000002.1"/>
</dbReference>
<name>A0ABS8UA05_9GAMM</name>
<proteinExistence type="predicted"/>
<dbReference type="Proteomes" id="UP001430360">
    <property type="component" value="Unassembled WGS sequence"/>
</dbReference>
<sequence>MHALPNPSRHAPTRVQPAVPDAYAAMGWIEEFTELARLAIEEEDDELLRRSYEDELLRRAVHLRAAGLFDVMDIRHPALRAMLDDAR</sequence>
<gene>
    <name evidence="1" type="ORF">LTT95_05145</name>
</gene>
<organism evidence="1 2">
    <name type="scientific">Luteimonas fraxinea</name>
    <dbReference type="NCBI Taxonomy" id="2901869"/>
    <lineage>
        <taxon>Bacteria</taxon>
        <taxon>Pseudomonadati</taxon>
        <taxon>Pseudomonadota</taxon>
        <taxon>Gammaproteobacteria</taxon>
        <taxon>Lysobacterales</taxon>
        <taxon>Lysobacteraceae</taxon>
        <taxon>Luteimonas</taxon>
    </lineage>
</organism>
<evidence type="ECO:0000313" key="1">
    <source>
        <dbReference type="EMBL" id="MCD9096323.1"/>
    </source>
</evidence>
<keyword evidence="2" id="KW-1185">Reference proteome</keyword>
<protein>
    <submittedName>
        <fullName evidence="1">Uncharacterized protein</fullName>
    </submittedName>
</protein>
<dbReference type="EMBL" id="JAJQKU010000002">
    <property type="protein sequence ID" value="MCD9096323.1"/>
    <property type="molecule type" value="Genomic_DNA"/>
</dbReference>
<comment type="caution">
    <text evidence="1">The sequence shown here is derived from an EMBL/GenBank/DDBJ whole genome shotgun (WGS) entry which is preliminary data.</text>
</comment>
<reference evidence="1" key="2">
    <citation type="journal article" date="2022" name="Syst. Appl. Microbiol.">
        <title>Physiological and genomic characterisation of Luteimonas fraxinea sp. nov., a bacterial species associated with trees tolerant to ash dieback.</title>
        <authorList>
            <person name="Ulrich K."/>
            <person name="Becker R."/>
            <person name="Behrendt U."/>
            <person name="Kube M."/>
            <person name="Schneck V."/>
            <person name="Ulrich A."/>
        </authorList>
    </citation>
    <scope>NUCLEOTIDE SEQUENCE</scope>
    <source>
        <strain evidence="1">A1P009</strain>
    </source>
</reference>
<reference evidence="1" key="1">
    <citation type="submission" date="2021-12" db="EMBL/GenBank/DDBJ databases">
        <authorList>
            <person name="Ulrich A."/>
        </authorList>
    </citation>
    <scope>NUCLEOTIDE SEQUENCE</scope>
    <source>
        <strain evidence="1">A1P009</strain>
    </source>
</reference>